<dbReference type="AlphaFoldDB" id="A0A9X2MVA0"/>
<evidence type="ECO:0000313" key="2">
    <source>
        <dbReference type="Proteomes" id="UP001141950"/>
    </source>
</evidence>
<gene>
    <name evidence="1" type="ORF">NQZ67_21890</name>
</gene>
<dbReference type="RefSeq" id="WP_257450089.1">
    <property type="nucleotide sequence ID" value="NZ_JANIPJ010000018.1"/>
</dbReference>
<dbReference type="EMBL" id="JANIPJ010000018">
    <property type="protein sequence ID" value="MCR2806538.1"/>
    <property type="molecule type" value="Genomic_DNA"/>
</dbReference>
<name>A0A9X2MVA0_9BACL</name>
<organism evidence="1 2">
    <name type="scientific">Paenibacillus soyae</name>
    <dbReference type="NCBI Taxonomy" id="2969249"/>
    <lineage>
        <taxon>Bacteria</taxon>
        <taxon>Bacillati</taxon>
        <taxon>Bacillota</taxon>
        <taxon>Bacilli</taxon>
        <taxon>Bacillales</taxon>
        <taxon>Paenibacillaceae</taxon>
        <taxon>Paenibacillus</taxon>
    </lineage>
</organism>
<protein>
    <submittedName>
        <fullName evidence="1">Uncharacterized protein</fullName>
    </submittedName>
</protein>
<comment type="caution">
    <text evidence="1">The sequence shown here is derived from an EMBL/GenBank/DDBJ whole genome shotgun (WGS) entry which is preliminary data.</text>
</comment>
<accession>A0A9X2MVA0</accession>
<reference evidence="1" key="1">
    <citation type="submission" date="2022-08" db="EMBL/GenBank/DDBJ databases">
        <title>The genomic sequence of strain Paenibacillus sp. SCIV0701.</title>
        <authorList>
            <person name="Zhao H."/>
        </authorList>
    </citation>
    <scope>NUCLEOTIDE SEQUENCE</scope>
    <source>
        <strain evidence="1">SCIV0701</strain>
    </source>
</reference>
<keyword evidence="2" id="KW-1185">Reference proteome</keyword>
<dbReference type="Proteomes" id="UP001141950">
    <property type="component" value="Unassembled WGS sequence"/>
</dbReference>
<proteinExistence type="predicted"/>
<sequence>MLIYNLLGIIIALLLRINYKLNGMPRRDPVQEAVERYKEEMRRGEENNTL</sequence>
<evidence type="ECO:0000313" key="1">
    <source>
        <dbReference type="EMBL" id="MCR2806538.1"/>
    </source>
</evidence>